<accession>A0ACD2HLR1</accession>
<comment type="caution">
    <text evidence="1">The sequence shown here is derived from an EMBL/GenBank/DDBJ whole genome shotgun (WGS) entry which is preliminary data.</text>
</comment>
<reference evidence="1" key="1">
    <citation type="submission" date="2017-11" db="EMBL/GenBank/DDBJ databases">
        <title>Comparative genomic and phylogenomic analyses of the family Idiomarinaceae.</title>
        <authorList>
            <person name="Liu Y."/>
            <person name="Shao Z."/>
        </authorList>
    </citation>
    <scope>NUCLEOTIDE SEQUENCE</scope>
    <source>
        <strain evidence="1">PIN1</strain>
    </source>
</reference>
<name>A0ACD2HLR1_9GAMM</name>
<protein>
    <submittedName>
        <fullName evidence="1">Sodium-dependent transporter</fullName>
    </submittedName>
</protein>
<dbReference type="Proteomes" id="UP000293092">
    <property type="component" value="Unassembled WGS sequence"/>
</dbReference>
<evidence type="ECO:0000313" key="2">
    <source>
        <dbReference type="Proteomes" id="UP000293092"/>
    </source>
</evidence>
<dbReference type="EMBL" id="PIQJ01000001">
    <property type="protein sequence ID" value="RZQ57298.1"/>
    <property type="molecule type" value="Genomic_DNA"/>
</dbReference>
<gene>
    <name evidence="1" type="ORF">CWI82_08565</name>
</gene>
<keyword evidence="2" id="KW-1185">Reference proteome</keyword>
<organism evidence="1 2">
    <name type="scientific">Pseudidiomarina tainanensis</name>
    <dbReference type="NCBI Taxonomy" id="502365"/>
    <lineage>
        <taxon>Bacteria</taxon>
        <taxon>Pseudomonadati</taxon>
        <taxon>Pseudomonadota</taxon>
        <taxon>Gammaproteobacteria</taxon>
        <taxon>Alteromonadales</taxon>
        <taxon>Idiomarinaceae</taxon>
        <taxon>Pseudidiomarina</taxon>
    </lineage>
</organism>
<evidence type="ECO:0000313" key="1">
    <source>
        <dbReference type="EMBL" id="RZQ57298.1"/>
    </source>
</evidence>
<proteinExistence type="predicted"/>
<sequence length="472" mass="51485">MSASREHFSSKIGFILAAAGSAVGIGNLVGFPVAATKNGGGAFLLIYAFFVAFICLPVMLAEMGLGRRAQHSPYKAYAELGQGMKRWRFAGLLATITPFMIAVFYMVITVWIFGYLVQSLLGNLDALASEGYFGRFVNDYDFIWYLVGVTIIINFILVGGVRKGIERASKILMPTLFLMLILLVIFVLTLDNAWAGVQFYLVPDFSQITGSVINGALAQAFFSLSLGMGILITYGSYFRRSDDIVTSGKLVAITDTAVAFIAGLMTLPAIFAIYPDTNPDSLSDSSVSMIFSFFPNIFLALSESVGYFAASVAATIFFLLAFVAAITSLVSIIEVPTSSLMEKRDISRKKALLVMGVAITILTLIAATSFGLVPWFTAFTSYAGADKSVFDVIYDVFYDTILPLNGLLICLFVRFRWKRSQLTAELSEGNQAYATSWLEKYVSFAIGTFIPLILAVVFINTVLTKFFAISII</sequence>